<comment type="similarity">
    <text evidence="1 4">Belongs to the short-chain dehydrogenases/reductases (SDR) family.</text>
</comment>
<evidence type="ECO:0000313" key="5">
    <source>
        <dbReference type="EMBL" id="KAF2489336.1"/>
    </source>
</evidence>
<evidence type="ECO:0000256" key="4">
    <source>
        <dbReference type="RuleBase" id="RU000363"/>
    </source>
</evidence>
<dbReference type="PANTHER" id="PTHR42760">
    <property type="entry name" value="SHORT-CHAIN DEHYDROGENASES/REDUCTASES FAMILY MEMBER"/>
    <property type="match status" value="1"/>
</dbReference>
<dbReference type="PROSITE" id="PS00061">
    <property type="entry name" value="ADH_SHORT"/>
    <property type="match status" value="1"/>
</dbReference>
<dbReference type="CDD" id="cd05233">
    <property type="entry name" value="SDR_c"/>
    <property type="match status" value="1"/>
</dbReference>
<dbReference type="OrthoDB" id="1933717at2759"/>
<dbReference type="InterPro" id="IPR020904">
    <property type="entry name" value="Sc_DH/Rdtase_CS"/>
</dbReference>
<dbReference type="InterPro" id="IPR036291">
    <property type="entry name" value="NAD(P)-bd_dom_sf"/>
</dbReference>
<dbReference type="Pfam" id="PF00106">
    <property type="entry name" value="adh_short"/>
    <property type="match status" value="1"/>
</dbReference>
<keyword evidence="2" id="KW-0521">NADP</keyword>
<evidence type="ECO:0000256" key="1">
    <source>
        <dbReference type="ARBA" id="ARBA00006484"/>
    </source>
</evidence>
<keyword evidence="3" id="KW-0560">Oxidoreductase</keyword>
<proteinExistence type="inferred from homology"/>
<dbReference type="PANTHER" id="PTHR42760:SF37">
    <property type="entry name" value="CLAVALDEHYDE DEHYDROGENASE"/>
    <property type="match status" value="1"/>
</dbReference>
<dbReference type="GO" id="GO:0016616">
    <property type="term" value="F:oxidoreductase activity, acting on the CH-OH group of donors, NAD or NADP as acceptor"/>
    <property type="evidence" value="ECO:0007669"/>
    <property type="project" value="TreeGrafter"/>
</dbReference>
<reference evidence="5" key="1">
    <citation type="journal article" date="2020" name="Stud. Mycol.">
        <title>101 Dothideomycetes genomes: a test case for predicting lifestyles and emergence of pathogens.</title>
        <authorList>
            <person name="Haridas S."/>
            <person name="Albert R."/>
            <person name="Binder M."/>
            <person name="Bloem J."/>
            <person name="Labutti K."/>
            <person name="Salamov A."/>
            <person name="Andreopoulos B."/>
            <person name="Baker S."/>
            <person name="Barry K."/>
            <person name="Bills G."/>
            <person name="Bluhm B."/>
            <person name="Cannon C."/>
            <person name="Castanera R."/>
            <person name="Culley D."/>
            <person name="Daum C."/>
            <person name="Ezra D."/>
            <person name="Gonzalez J."/>
            <person name="Henrissat B."/>
            <person name="Kuo A."/>
            <person name="Liang C."/>
            <person name="Lipzen A."/>
            <person name="Lutzoni F."/>
            <person name="Magnuson J."/>
            <person name="Mondo S."/>
            <person name="Nolan M."/>
            <person name="Ohm R."/>
            <person name="Pangilinan J."/>
            <person name="Park H.-J."/>
            <person name="Ramirez L."/>
            <person name="Alfaro M."/>
            <person name="Sun H."/>
            <person name="Tritt A."/>
            <person name="Yoshinaga Y."/>
            <person name="Zwiers L.-H."/>
            <person name="Turgeon B."/>
            <person name="Goodwin S."/>
            <person name="Spatafora J."/>
            <person name="Crous P."/>
            <person name="Grigoriev I."/>
        </authorList>
    </citation>
    <scope>NUCLEOTIDE SEQUENCE</scope>
    <source>
        <strain evidence="5">CBS 269.34</strain>
    </source>
</reference>
<name>A0A6A6QBF5_9PEZI</name>
<organism evidence="5 6">
    <name type="scientific">Lophium mytilinum</name>
    <dbReference type="NCBI Taxonomy" id="390894"/>
    <lineage>
        <taxon>Eukaryota</taxon>
        <taxon>Fungi</taxon>
        <taxon>Dikarya</taxon>
        <taxon>Ascomycota</taxon>
        <taxon>Pezizomycotina</taxon>
        <taxon>Dothideomycetes</taxon>
        <taxon>Pleosporomycetidae</taxon>
        <taxon>Mytilinidiales</taxon>
        <taxon>Mytilinidiaceae</taxon>
        <taxon>Lophium</taxon>
    </lineage>
</organism>
<evidence type="ECO:0000313" key="6">
    <source>
        <dbReference type="Proteomes" id="UP000799750"/>
    </source>
</evidence>
<evidence type="ECO:0000256" key="3">
    <source>
        <dbReference type="ARBA" id="ARBA00023002"/>
    </source>
</evidence>
<sequence length="288" mass="31905">MTKAADIQAGPMAHTGALVTKTVHKTPSPALDPRKVTLPRPFVVAITGSGRGLARSEDELQAVAQTISEIVREMDGETKFSIVKCDVTVEADVKNLEKIIKEEHGRLDVLVNNAGFLDVAGWKPLTEGNPEDFKKTFDVNIYGVYLVTRTLLPVLFGSEGGAKTVVGISSMSSHFASYSISYGMSKLALNRFIEFLSKEYEKEGLMAHALHPGGVRTKMSTSEAVPTDLQKFLQHDASLSAWFLVWLTKEKRDWLSGRWLASTWDVEGLEAQKEDIVKEDKFKFRMVV</sequence>
<dbReference type="EMBL" id="MU004199">
    <property type="protein sequence ID" value="KAF2489336.1"/>
    <property type="molecule type" value="Genomic_DNA"/>
</dbReference>
<keyword evidence="6" id="KW-1185">Reference proteome</keyword>
<gene>
    <name evidence="5" type="ORF">BU16DRAFT_586411</name>
</gene>
<dbReference type="SUPFAM" id="SSF51735">
    <property type="entry name" value="NAD(P)-binding Rossmann-fold domains"/>
    <property type="match status" value="1"/>
</dbReference>
<protein>
    <submittedName>
        <fullName evidence="5">NAD(P)-binding protein</fullName>
    </submittedName>
</protein>
<dbReference type="PRINTS" id="PR00080">
    <property type="entry name" value="SDRFAMILY"/>
</dbReference>
<dbReference type="PRINTS" id="PR00081">
    <property type="entry name" value="GDHRDH"/>
</dbReference>
<dbReference type="AlphaFoldDB" id="A0A6A6QBF5"/>
<dbReference type="Proteomes" id="UP000799750">
    <property type="component" value="Unassembled WGS sequence"/>
</dbReference>
<dbReference type="InterPro" id="IPR002347">
    <property type="entry name" value="SDR_fam"/>
</dbReference>
<dbReference type="Gene3D" id="3.40.50.720">
    <property type="entry name" value="NAD(P)-binding Rossmann-like Domain"/>
    <property type="match status" value="1"/>
</dbReference>
<accession>A0A6A6QBF5</accession>
<evidence type="ECO:0000256" key="2">
    <source>
        <dbReference type="ARBA" id="ARBA00022857"/>
    </source>
</evidence>